<comment type="caution">
    <text evidence="5">The sequence shown here is derived from an EMBL/GenBank/DDBJ whole genome shotgun (WGS) entry which is preliminary data.</text>
</comment>
<gene>
    <name evidence="5" type="ORF">CYMTET_35767</name>
</gene>
<evidence type="ECO:0000256" key="1">
    <source>
        <dbReference type="ARBA" id="ARBA00023157"/>
    </source>
</evidence>
<dbReference type="InterPro" id="IPR019562">
    <property type="entry name" value="Micronemal-adhesive-rpt_sia-bd"/>
</dbReference>
<accession>A0AAE0KNG4</accession>
<sequence length="943" mass="97270">MTPTGGGTSVVDKKGGCSSGKPCALCEGHCDKDADCAGSLRCHQRTSGETTPGCAATGYHAENDYCYDPSHEGLQGALDTYCDDIFKGYIARFDTGTAKQATNEWRCYSASAASFHWTEDSQCVDNCGALTACSGGPYNGVSVDHASRHAQLTDLIASESSKHCTSSPTVPPSTSPTDSPTTSWTPTTDTPTTAHPTSVHPTSMHPTSMHPTSVHPTSVHPTTVSPITVHPTSVHPTSVPHTSVHPTSDHPTSMQPTTIHPTSASPRHIHLRPTSGPTFTPPPPPNPPPPSPPPPTIELTEGTTALYWTGSLNTTCITFSGLTNISSLTVISSSVPNGTSALAYSFSGAAICSADNRTCSFDLCGFSLGTTVFDGTVTFTAESGTPTSHLSGQLITYDAPPPPSPPPPPRLIPLYLPHPPPPPPPLHPRDVTVSTVSSTISFSALSLTSFSDISFNITFRADFGSQMAEAAGVSSDLVSISSISAGSVQVDSIVYITDSFPNASAAVFEAVLSTSVGTVFTYSSFSSYGTVTVSSVINGSAVRVYSPPPSPPPPSPPLPPPPPPNPPRPHRPYLHRPPTSASSAASSLPSSTASSLPSSTIAITPPPPPLPPPPVPFPPPPPPPKIPPPPPSVEDDFNATALDPSVLYPVVVAALPPSPPMVTCDTEPCFPGVSCTDLHNASQGFACGVCPDGYIDGDPTSRGTECADVDECADAALVNGGCDPLTVCTNLLGGRECSTCPDGYVGNGASGCVRWCPDNNGGCDALTTCTEMVDGTTDCSACPTGYEGTGSTACIDLDRCAAQPCFPGVTCTDEPAPGLGYACGDCPDGYWGDGQNCEVDQCRSEPSPCSTLVECANVPGGGYTCSACPSGYDGDGTTCSDVDECAGLDHGGCDVLALNEEVVHSEAESHRGSSSSKTVTRVLPRVQANPLDQLLHLNHKYTM</sequence>
<comment type="caution">
    <text evidence="2">Lacks conserved residue(s) required for the propagation of feature annotation.</text>
</comment>
<dbReference type="PANTHER" id="PTHR10199">
    <property type="entry name" value="THROMBOSPONDIN"/>
    <property type="match status" value="1"/>
</dbReference>
<evidence type="ECO:0000313" key="5">
    <source>
        <dbReference type="EMBL" id="KAK3255032.1"/>
    </source>
</evidence>
<dbReference type="Gene3D" id="2.10.25.10">
    <property type="entry name" value="Laminin"/>
    <property type="match status" value="3"/>
</dbReference>
<keyword evidence="6" id="KW-1185">Reference proteome</keyword>
<feature type="compositionally biased region" description="Polar residues" evidence="3">
    <location>
        <begin position="199"/>
        <end position="265"/>
    </location>
</feature>
<name>A0AAE0KNG4_9CHLO</name>
<dbReference type="AlphaFoldDB" id="A0AAE0KNG4"/>
<reference evidence="5 6" key="1">
    <citation type="journal article" date="2015" name="Genome Biol. Evol.">
        <title>Comparative Genomics of a Bacterivorous Green Alga Reveals Evolutionary Causalities and Consequences of Phago-Mixotrophic Mode of Nutrition.</title>
        <authorList>
            <person name="Burns J.A."/>
            <person name="Paasch A."/>
            <person name="Narechania A."/>
            <person name="Kim E."/>
        </authorList>
    </citation>
    <scope>NUCLEOTIDE SEQUENCE [LARGE SCALE GENOMIC DNA]</scope>
    <source>
        <strain evidence="5 6">PLY_AMNH</strain>
    </source>
</reference>
<dbReference type="Pfam" id="PF10564">
    <property type="entry name" value="MAR_sialic_bdg"/>
    <property type="match status" value="1"/>
</dbReference>
<dbReference type="SMART" id="SM00181">
    <property type="entry name" value="EGF"/>
    <property type="match status" value="5"/>
</dbReference>
<keyword evidence="1" id="KW-1015">Disulfide bond</keyword>
<dbReference type="InterPro" id="IPR000742">
    <property type="entry name" value="EGF"/>
</dbReference>
<feature type="compositionally biased region" description="Pro residues" evidence="3">
    <location>
        <begin position="546"/>
        <end position="567"/>
    </location>
</feature>
<dbReference type="SMART" id="SM00179">
    <property type="entry name" value="EGF_CA"/>
    <property type="match status" value="3"/>
</dbReference>
<feature type="compositionally biased region" description="Low complexity" evidence="3">
    <location>
        <begin position="175"/>
        <end position="198"/>
    </location>
</feature>
<protein>
    <recommendedName>
        <fullName evidence="4">EGF-like domain-containing protein</fullName>
    </recommendedName>
</protein>
<dbReference type="PROSITE" id="PS50026">
    <property type="entry name" value="EGF_3"/>
    <property type="match status" value="1"/>
</dbReference>
<dbReference type="Gene3D" id="3.90.640.70">
    <property type="match status" value="1"/>
</dbReference>
<dbReference type="EMBL" id="LGRX02022889">
    <property type="protein sequence ID" value="KAK3255032.1"/>
    <property type="molecule type" value="Genomic_DNA"/>
</dbReference>
<feature type="compositionally biased region" description="Pro residues" evidence="3">
    <location>
        <begin position="279"/>
        <end position="296"/>
    </location>
</feature>
<evidence type="ECO:0000256" key="3">
    <source>
        <dbReference type="SAM" id="MobiDB-lite"/>
    </source>
</evidence>
<evidence type="ECO:0000313" key="6">
    <source>
        <dbReference type="Proteomes" id="UP001190700"/>
    </source>
</evidence>
<evidence type="ECO:0000256" key="2">
    <source>
        <dbReference type="PROSITE-ProRule" id="PRU00076"/>
    </source>
</evidence>
<dbReference type="InterPro" id="IPR001881">
    <property type="entry name" value="EGF-like_Ca-bd_dom"/>
</dbReference>
<organism evidence="5 6">
    <name type="scientific">Cymbomonas tetramitiformis</name>
    <dbReference type="NCBI Taxonomy" id="36881"/>
    <lineage>
        <taxon>Eukaryota</taxon>
        <taxon>Viridiplantae</taxon>
        <taxon>Chlorophyta</taxon>
        <taxon>Pyramimonadophyceae</taxon>
        <taxon>Pyramimonadales</taxon>
        <taxon>Pyramimonadaceae</taxon>
        <taxon>Cymbomonas</taxon>
    </lineage>
</organism>
<feature type="region of interest" description="Disordered" evidence="3">
    <location>
        <begin position="159"/>
        <end position="298"/>
    </location>
</feature>
<proteinExistence type="predicted"/>
<feature type="compositionally biased region" description="Pro residues" evidence="3">
    <location>
        <begin position="604"/>
        <end position="632"/>
    </location>
</feature>
<evidence type="ECO:0000259" key="4">
    <source>
        <dbReference type="PROSITE" id="PS50026"/>
    </source>
</evidence>
<feature type="compositionally biased region" description="Low complexity" evidence="3">
    <location>
        <begin position="576"/>
        <end position="603"/>
    </location>
</feature>
<dbReference type="GO" id="GO:0005509">
    <property type="term" value="F:calcium ion binding"/>
    <property type="evidence" value="ECO:0007669"/>
    <property type="project" value="InterPro"/>
</dbReference>
<feature type="region of interest" description="Disordered" evidence="3">
    <location>
        <begin position="545"/>
        <end position="638"/>
    </location>
</feature>
<dbReference type="PANTHER" id="PTHR10199:SF100">
    <property type="entry name" value="THROMBOSPONDIN, ISOFORM A"/>
    <property type="match status" value="1"/>
</dbReference>
<feature type="domain" description="EGF-like" evidence="4">
    <location>
        <begin position="796"/>
        <end position="838"/>
    </location>
</feature>
<keyword evidence="2" id="KW-0245">EGF-like domain</keyword>
<dbReference type="Proteomes" id="UP001190700">
    <property type="component" value="Unassembled WGS sequence"/>
</dbReference>